<dbReference type="PANTHER" id="PTHR30055:SF240">
    <property type="entry name" value="HTH-TYPE TRANSCRIPTIONAL REGULATOR ACRR"/>
    <property type="match status" value="1"/>
</dbReference>
<dbReference type="PROSITE" id="PS50977">
    <property type="entry name" value="HTH_TETR_2"/>
    <property type="match status" value="1"/>
</dbReference>
<keyword evidence="2 4" id="KW-0238">DNA-binding</keyword>
<dbReference type="InterPro" id="IPR023772">
    <property type="entry name" value="DNA-bd_HTH_TetR-type_CS"/>
</dbReference>
<evidence type="ECO:0000313" key="6">
    <source>
        <dbReference type="EMBL" id="CRL45450.1"/>
    </source>
</evidence>
<keyword evidence="1" id="KW-0805">Transcription regulation</keyword>
<keyword evidence="3" id="KW-0804">Transcription</keyword>
<dbReference type="RefSeq" id="WP_050747618.1">
    <property type="nucleotide sequence ID" value="NC_007712.1"/>
</dbReference>
<proteinExistence type="predicted"/>
<dbReference type="InterPro" id="IPR050109">
    <property type="entry name" value="HTH-type_TetR-like_transc_reg"/>
</dbReference>
<evidence type="ECO:0000313" key="7">
    <source>
        <dbReference type="Proteomes" id="UP000245838"/>
    </source>
</evidence>
<feature type="domain" description="HTH tetR-type" evidence="5">
    <location>
        <begin position="3"/>
        <end position="63"/>
    </location>
</feature>
<evidence type="ECO:0000256" key="3">
    <source>
        <dbReference type="ARBA" id="ARBA00023163"/>
    </source>
</evidence>
<dbReference type="Gene3D" id="1.10.357.10">
    <property type="entry name" value="Tetracycline Repressor, domain 2"/>
    <property type="match status" value="1"/>
</dbReference>
<dbReference type="SUPFAM" id="SSF46689">
    <property type="entry name" value="Homeodomain-like"/>
    <property type="match status" value="1"/>
</dbReference>
<dbReference type="EMBL" id="LN854557">
    <property type="protein sequence ID" value="CRL45450.1"/>
    <property type="molecule type" value="Genomic_DNA"/>
</dbReference>
<name>A0A193QKJ8_SODGM</name>
<feature type="DNA-binding region" description="H-T-H motif" evidence="4">
    <location>
        <begin position="26"/>
        <end position="45"/>
    </location>
</feature>
<protein>
    <submittedName>
        <fullName evidence="6">HTH-type transcriptional regulator TtgR</fullName>
    </submittedName>
</protein>
<dbReference type="PANTHER" id="PTHR30055">
    <property type="entry name" value="HTH-TYPE TRANSCRIPTIONAL REGULATOR RUTR"/>
    <property type="match status" value="1"/>
</dbReference>
<reference evidence="6 7" key="1">
    <citation type="submission" date="2015-05" db="EMBL/GenBank/DDBJ databases">
        <authorList>
            <person name="Goodhead I."/>
        </authorList>
    </citation>
    <scope>NUCLEOTIDE SEQUENCE [LARGE SCALE GENOMIC DNA]</scope>
    <source>
        <strain evidence="7">morsitans</strain>
    </source>
</reference>
<dbReference type="OrthoDB" id="5816932at2"/>
<dbReference type="PRINTS" id="PR00455">
    <property type="entry name" value="HTHTETR"/>
</dbReference>
<sequence length="167" mass="18620">MKMNPAEQILSAAEKCVMQKGFHNTTVQEIASMEGISTGLIYRYFTGKSEIIAALVSNVVERLQQKIQADNILEGDSSRLTLFARDKVNDDARYNIALMLAISAEASRNARDSEIRTRLYIFSLLIDGLIMRENVNIAQHNAAFRPLLDELIRQMTPGVNSARTTSA</sequence>
<gene>
    <name evidence="6" type="primary">ttgR</name>
    <name evidence="6" type="ORF">SGGMMB4_03180</name>
</gene>
<evidence type="ECO:0000256" key="2">
    <source>
        <dbReference type="ARBA" id="ARBA00023125"/>
    </source>
</evidence>
<dbReference type="PROSITE" id="PS01081">
    <property type="entry name" value="HTH_TETR_1"/>
    <property type="match status" value="1"/>
</dbReference>
<dbReference type="Pfam" id="PF00440">
    <property type="entry name" value="TetR_N"/>
    <property type="match status" value="1"/>
</dbReference>
<organism evidence="6 7">
    <name type="scientific">Sodalis glossinidius (strain morsitans)</name>
    <dbReference type="NCBI Taxonomy" id="343509"/>
    <lineage>
        <taxon>Bacteria</taxon>
        <taxon>Pseudomonadati</taxon>
        <taxon>Pseudomonadota</taxon>
        <taxon>Gammaproteobacteria</taxon>
        <taxon>Enterobacterales</taxon>
        <taxon>Bruguierivoracaceae</taxon>
        <taxon>Sodalis</taxon>
    </lineage>
</organism>
<dbReference type="GO" id="GO:0000976">
    <property type="term" value="F:transcription cis-regulatory region binding"/>
    <property type="evidence" value="ECO:0007669"/>
    <property type="project" value="TreeGrafter"/>
</dbReference>
<dbReference type="AlphaFoldDB" id="A0A193QKJ8"/>
<dbReference type="InterPro" id="IPR001647">
    <property type="entry name" value="HTH_TetR"/>
</dbReference>
<dbReference type="BioCyc" id="SGLO343509:SGP1_RS24110-MONOMER"/>
<accession>A0A193QKJ8</accession>
<evidence type="ECO:0000259" key="5">
    <source>
        <dbReference type="PROSITE" id="PS50977"/>
    </source>
</evidence>
<dbReference type="Proteomes" id="UP000245838">
    <property type="component" value="Chromosome sggmmb4_Chromosome"/>
</dbReference>
<dbReference type="GO" id="GO:0003700">
    <property type="term" value="F:DNA-binding transcription factor activity"/>
    <property type="evidence" value="ECO:0007669"/>
    <property type="project" value="TreeGrafter"/>
</dbReference>
<dbReference type="InterPro" id="IPR009057">
    <property type="entry name" value="Homeodomain-like_sf"/>
</dbReference>
<evidence type="ECO:0000256" key="4">
    <source>
        <dbReference type="PROSITE-ProRule" id="PRU00335"/>
    </source>
</evidence>
<evidence type="ECO:0000256" key="1">
    <source>
        <dbReference type="ARBA" id="ARBA00023015"/>
    </source>
</evidence>